<feature type="region of interest" description="Disordered" evidence="1">
    <location>
        <begin position="792"/>
        <end position="815"/>
    </location>
</feature>
<feature type="domain" description="FAM186A/B N-terminal" evidence="3">
    <location>
        <begin position="9"/>
        <end position="253"/>
    </location>
</feature>
<dbReference type="Pfam" id="PF20870">
    <property type="entry name" value="FAM186A-B_N"/>
    <property type="match status" value="1"/>
</dbReference>
<dbReference type="InterPro" id="IPR049144">
    <property type="entry name" value="FAM186A_B_N"/>
</dbReference>
<dbReference type="Proteomes" id="UP000694554">
    <property type="component" value="Chromosome 10"/>
</dbReference>
<evidence type="ECO:0000259" key="3">
    <source>
        <dbReference type="Pfam" id="PF20870"/>
    </source>
</evidence>
<dbReference type="GO" id="GO:0032991">
    <property type="term" value="C:protein-containing complex"/>
    <property type="evidence" value="ECO:0007669"/>
    <property type="project" value="Ensembl"/>
</dbReference>
<dbReference type="PANTHER" id="PTHR33590">
    <property type="entry name" value="GLUTENIN, HIGH MOLECULAR WEIGHT SUBUNIT PW212-RELATED PROTEIN"/>
    <property type="match status" value="1"/>
</dbReference>
<feature type="compositionally biased region" description="Basic and acidic residues" evidence="1">
    <location>
        <begin position="419"/>
        <end position="439"/>
    </location>
</feature>
<keyword evidence="5" id="KW-1185">Reference proteome</keyword>
<evidence type="ECO:0000313" key="4">
    <source>
        <dbReference type="Ensembl" id="ENSPSNP00000013813.1"/>
    </source>
</evidence>
<reference evidence="4" key="3">
    <citation type="submission" date="2025-09" db="UniProtKB">
        <authorList>
            <consortium name="Ensembl"/>
        </authorList>
    </citation>
    <scope>IDENTIFICATION</scope>
</reference>
<feature type="compositionally biased region" description="Polar residues" evidence="1">
    <location>
        <begin position="594"/>
        <end position="612"/>
    </location>
</feature>
<reference evidence="4" key="2">
    <citation type="submission" date="2025-08" db="UniProtKB">
        <authorList>
            <consortium name="Ensembl"/>
        </authorList>
    </citation>
    <scope>IDENTIFICATION</scope>
</reference>
<gene>
    <name evidence="4" type="primary">FAM186B</name>
</gene>
<dbReference type="PANTHER" id="PTHR33590:SF3">
    <property type="entry name" value="PROTEIN FAM186B"/>
    <property type="match status" value="1"/>
</dbReference>
<dbReference type="Ensembl" id="ENSPSNT00000015626.1">
    <property type="protein sequence ID" value="ENSPSNP00000013813.1"/>
    <property type="gene ID" value="ENSPSNG00000010181.1"/>
</dbReference>
<feature type="region of interest" description="Disordered" evidence="1">
    <location>
        <begin position="570"/>
        <end position="633"/>
    </location>
</feature>
<name>A0A8C9E2X6_PHOSS</name>
<accession>A0A8C9E2X6</accession>
<dbReference type="InterPro" id="IPR049146">
    <property type="entry name" value="FAM186A_B_C"/>
</dbReference>
<sequence>MEKDEPPLLVTPVSVKAIISRIEAAQLTRAQEDISSQLSDILDNVSCVISRFQEELGYDFKKKAKSHQTEQKGKNRFILLEKITSFSNDAKTKEKHLYEILHWLGDWGDSLTYEIRNRKSEEEEEALDEWIEVMEKGLPLSLIATKGGVESLISLCSTLIEGQRKGAQISKHTFWQGWREQSPQKVISCPQPLSPEQMLQDKHTTCIRVSEVKSMLQELLDSTMFNQGEVRAIRYMSAVVENLNKALMLQHKNRSLEAKYRQLKIEMTKELSSQRLYFQKSLQVLKSKRDALLKQVEILGGKYHDLLLRKHALEFQLNKAQSARGQAEYSVKILVDSPAPAKKEALRKKEAVIEETQQEPKKEEQFSPLSPSRLAMTWDSSARPSTCQPLSTMTVHSRIADVYSSKDTENLQPVLPSSMDHKFPKKWERPSAESPGHKVKDQKDFFQEVTQEKEGLQMKSHFQKQLSPESSRKVALESKAEHWEEELSWERRRQQWLEEEMWLQWQEKWALLEWHREKQRQWEQGEAARGWQWRLAQEQGGPWRGPERTGGDVERMGFVPTSRWRDLEEASLAPPPSQAQSAHQRRRPHLPRSPKTQQPAPGNQRTMSSAEFTQKPRARCVPTKPKKTASLPVTGTSLRKVALHTSPVTLKGKVYHVDVEAQRKNLQLLTEEDQLGLPHYLRNKVRELTTTAVELNALKLWCLCQKYILYRHFQSLRQEVINHVQVVREAGAAYKAQNLYLFLEDVGLQNLQLQAWTDKQRDLEEKRRECLSSVVTMFPTLQQEWNINLNTPVVTSPKSRKSKPPPSLLRNIHSSSPSCKRHLELFMTKHQQCVPLWMAHQQGNQLEAIWKTDVASSSHPVEKKTPTSLSWDQLGGYPDIPRLSALDVH</sequence>
<evidence type="ECO:0000256" key="1">
    <source>
        <dbReference type="SAM" id="MobiDB-lite"/>
    </source>
</evidence>
<feature type="compositionally biased region" description="Basic residues" evidence="1">
    <location>
        <begin position="583"/>
        <end position="592"/>
    </location>
</feature>
<evidence type="ECO:0000313" key="5">
    <source>
        <dbReference type="Proteomes" id="UP000694554"/>
    </source>
</evidence>
<dbReference type="AlphaFoldDB" id="A0A8C9E2X6"/>
<feature type="domain" description="FAM186A/B C-terminal" evidence="2">
    <location>
        <begin position="653"/>
        <end position="887"/>
    </location>
</feature>
<protein>
    <submittedName>
        <fullName evidence="4">Family with sequence similarity 186 member B</fullName>
    </submittedName>
</protein>
<reference evidence="4" key="1">
    <citation type="submission" date="2019-08" db="EMBL/GenBank/DDBJ databases">
        <title>Phocoena sinus (Vaquita) genome, mPhoSin1, primary haplotype.</title>
        <authorList>
            <person name="Morin P."/>
            <person name="Mountcastle J."/>
            <person name="Fungtammasan C."/>
            <person name="Rhie A."/>
            <person name="Rojas-Bracho L."/>
            <person name="Smith C.R."/>
            <person name="Taylor B.L."/>
            <person name="Gulland F.M.D."/>
            <person name="Musser W."/>
            <person name="Houck M."/>
            <person name="Haase B."/>
            <person name="Paez S."/>
            <person name="Howe K."/>
            <person name="Torrance J."/>
            <person name="Formenti G."/>
            <person name="Phillippy A."/>
            <person name="Ryder O."/>
            <person name="Jarvis E.D."/>
            <person name="Fedrigo O."/>
        </authorList>
    </citation>
    <scope>NUCLEOTIDE SEQUENCE [LARGE SCALE GENOMIC DNA]</scope>
</reference>
<organism evidence="4 5">
    <name type="scientific">Phocoena sinus</name>
    <name type="common">Vaquita</name>
    <dbReference type="NCBI Taxonomy" id="42100"/>
    <lineage>
        <taxon>Eukaryota</taxon>
        <taxon>Metazoa</taxon>
        <taxon>Chordata</taxon>
        <taxon>Craniata</taxon>
        <taxon>Vertebrata</taxon>
        <taxon>Euteleostomi</taxon>
        <taxon>Mammalia</taxon>
        <taxon>Eutheria</taxon>
        <taxon>Laurasiatheria</taxon>
        <taxon>Artiodactyla</taxon>
        <taxon>Whippomorpha</taxon>
        <taxon>Cetacea</taxon>
        <taxon>Odontoceti</taxon>
        <taxon>Phocoenidae</taxon>
        <taxon>Phocoena</taxon>
    </lineage>
</organism>
<proteinExistence type="predicted"/>
<dbReference type="Pfam" id="PF20865">
    <property type="entry name" value="FAM186A-B_C"/>
    <property type="match status" value="1"/>
</dbReference>
<feature type="region of interest" description="Disordered" evidence="1">
    <location>
        <begin position="410"/>
        <end position="439"/>
    </location>
</feature>
<evidence type="ECO:0000259" key="2">
    <source>
        <dbReference type="Pfam" id="PF20865"/>
    </source>
</evidence>
<dbReference type="GeneTree" id="ENSGT00940000162031"/>